<organism evidence="1 2">
    <name type="scientific">Dethiosulfovibrio salsuginis</name>
    <dbReference type="NCBI Taxonomy" id="561720"/>
    <lineage>
        <taxon>Bacteria</taxon>
        <taxon>Thermotogati</taxon>
        <taxon>Synergistota</taxon>
        <taxon>Synergistia</taxon>
        <taxon>Synergistales</taxon>
        <taxon>Dethiosulfovibrionaceae</taxon>
        <taxon>Dethiosulfovibrio</taxon>
    </lineage>
</organism>
<name>A0A1X7KCG2_9BACT</name>
<dbReference type="EMBL" id="FXBB01000024">
    <property type="protein sequence ID" value="SMG38211.1"/>
    <property type="molecule type" value="Genomic_DNA"/>
</dbReference>
<evidence type="ECO:0000313" key="1">
    <source>
        <dbReference type="EMBL" id="SMG38211.1"/>
    </source>
</evidence>
<evidence type="ECO:0000313" key="2">
    <source>
        <dbReference type="Proteomes" id="UP000193355"/>
    </source>
</evidence>
<reference evidence="2" key="1">
    <citation type="submission" date="2017-04" db="EMBL/GenBank/DDBJ databases">
        <authorList>
            <person name="Varghese N."/>
            <person name="Submissions S."/>
        </authorList>
    </citation>
    <scope>NUCLEOTIDE SEQUENCE [LARGE SCALE GENOMIC DNA]</scope>
    <source>
        <strain evidence="2">USBA 82</strain>
    </source>
</reference>
<dbReference type="Proteomes" id="UP000193355">
    <property type="component" value="Unassembled WGS sequence"/>
</dbReference>
<protein>
    <submittedName>
        <fullName evidence="1">Uncharacterized protein</fullName>
    </submittedName>
</protein>
<sequence length="183" mass="20482">MDSVAIRSFPIALSREDAMAQASKKGGPFGKLLLMGKEVKELRLHFVEYKILIFQALHSPNFVSRTFFGDRDKKAQLCRVIANGTTGGAAWAEEIPQEIEERTVPEDQVQGSQFSLDQLTGRGQKLVLRVLRRRIGGLPEVTLKEAISVYRPFYVALYGEAVEGTKIRYLPIAADGWGTHRTF</sequence>
<dbReference type="OrthoDB" id="3667at2"/>
<dbReference type="STRING" id="561720.SAMN06275492_12444"/>
<accession>A0A1X7KCG2</accession>
<keyword evidence="2" id="KW-1185">Reference proteome</keyword>
<proteinExistence type="predicted"/>
<gene>
    <name evidence="1" type="ORF">SAMN06275492_12444</name>
</gene>
<dbReference type="RefSeq" id="WP_085545058.1">
    <property type="nucleotide sequence ID" value="NZ_FXBB01000024.1"/>
</dbReference>
<dbReference type="AlphaFoldDB" id="A0A1X7KCG2"/>